<dbReference type="GO" id="GO:0004536">
    <property type="term" value="F:DNA nuclease activity"/>
    <property type="evidence" value="ECO:0007669"/>
    <property type="project" value="InterPro"/>
</dbReference>
<dbReference type="CDD" id="cd01310">
    <property type="entry name" value="TatD_DNAse"/>
    <property type="match status" value="1"/>
</dbReference>
<evidence type="ECO:0000256" key="3">
    <source>
        <dbReference type="ARBA" id="ARBA00022801"/>
    </source>
</evidence>
<gene>
    <name evidence="5" type="ORF">HNR46_000979</name>
</gene>
<accession>A0A840VD19</accession>
<evidence type="ECO:0000313" key="5">
    <source>
        <dbReference type="EMBL" id="MBB5350751.1"/>
    </source>
</evidence>
<dbReference type="NCBIfam" id="TIGR00010">
    <property type="entry name" value="YchF/TatD family DNA exonuclease"/>
    <property type="match status" value="1"/>
</dbReference>
<protein>
    <submittedName>
        <fullName evidence="5">TatD DNase family protein</fullName>
        <ecNumber evidence="5">3.1.21.-</ecNumber>
    </submittedName>
</protein>
<dbReference type="PIRSF" id="PIRSF005902">
    <property type="entry name" value="DNase_TatD"/>
    <property type="match status" value="1"/>
</dbReference>
<dbReference type="SUPFAM" id="SSF51556">
    <property type="entry name" value="Metallo-dependent hydrolases"/>
    <property type="match status" value="1"/>
</dbReference>
<dbReference type="PANTHER" id="PTHR46124">
    <property type="entry name" value="D-AMINOACYL-TRNA DEACYLASE"/>
    <property type="match status" value="1"/>
</dbReference>
<feature type="binding site" evidence="4">
    <location>
        <position position="93"/>
    </location>
    <ligand>
        <name>a divalent metal cation</name>
        <dbReference type="ChEBI" id="CHEBI:60240"/>
        <label>1</label>
    </ligand>
</feature>
<dbReference type="InterPro" id="IPR015991">
    <property type="entry name" value="TatD/YcfH-like"/>
</dbReference>
<dbReference type="Pfam" id="PF01026">
    <property type="entry name" value="TatD_DNase"/>
    <property type="match status" value="1"/>
</dbReference>
<dbReference type="GO" id="GO:0005829">
    <property type="term" value="C:cytosol"/>
    <property type="evidence" value="ECO:0007669"/>
    <property type="project" value="TreeGrafter"/>
</dbReference>
<dbReference type="Proteomes" id="UP000557717">
    <property type="component" value="Unassembled WGS sequence"/>
</dbReference>
<evidence type="ECO:0000313" key="6">
    <source>
        <dbReference type="Proteomes" id="UP000557717"/>
    </source>
</evidence>
<reference evidence="5 6" key="1">
    <citation type="submission" date="2020-08" db="EMBL/GenBank/DDBJ databases">
        <title>Genomic Encyclopedia of Type Strains, Phase IV (KMG-IV): sequencing the most valuable type-strain genomes for metagenomic binning, comparative biology and taxonomic classification.</title>
        <authorList>
            <person name="Goeker M."/>
        </authorList>
    </citation>
    <scope>NUCLEOTIDE SEQUENCE [LARGE SCALE GENOMIC DNA]</scope>
    <source>
        <strain evidence="5 6">YC6886</strain>
    </source>
</reference>
<dbReference type="GO" id="GO:0016788">
    <property type="term" value="F:hydrolase activity, acting on ester bonds"/>
    <property type="evidence" value="ECO:0007669"/>
    <property type="project" value="InterPro"/>
</dbReference>
<evidence type="ECO:0000256" key="2">
    <source>
        <dbReference type="ARBA" id="ARBA00022723"/>
    </source>
</evidence>
<feature type="binding site" evidence="4">
    <location>
        <position position="215"/>
    </location>
    <ligand>
        <name>a divalent metal cation</name>
        <dbReference type="ChEBI" id="CHEBI:60240"/>
        <label>1</label>
    </ligand>
</feature>
<keyword evidence="2 4" id="KW-0479">Metal-binding</keyword>
<dbReference type="FunFam" id="3.20.20.140:FF:000005">
    <property type="entry name" value="TatD family hydrolase"/>
    <property type="match status" value="1"/>
</dbReference>
<organism evidence="5 6">
    <name type="scientific">Haloferula luteola</name>
    <dbReference type="NCBI Taxonomy" id="595692"/>
    <lineage>
        <taxon>Bacteria</taxon>
        <taxon>Pseudomonadati</taxon>
        <taxon>Verrucomicrobiota</taxon>
        <taxon>Verrucomicrobiia</taxon>
        <taxon>Verrucomicrobiales</taxon>
        <taxon>Verrucomicrobiaceae</taxon>
        <taxon>Haloferula</taxon>
    </lineage>
</organism>
<dbReference type="EMBL" id="JACHFD010000003">
    <property type="protein sequence ID" value="MBB5350751.1"/>
    <property type="molecule type" value="Genomic_DNA"/>
</dbReference>
<comment type="caution">
    <text evidence="5">The sequence shown here is derived from an EMBL/GenBank/DDBJ whole genome shotgun (WGS) entry which is preliminary data.</text>
</comment>
<evidence type="ECO:0000256" key="1">
    <source>
        <dbReference type="ARBA" id="ARBA00009275"/>
    </source>
</evidence>
<dbReference type="Gene3D" id="3.20.20.140">
    <property type="entry name" value="Metal-dependent hydrolases"/>
    <property type="match status" value="1"/>
</dbReference>
<keyword evidence="3 5" id="KW-0378">Hydrolase</keyword>
<dbReference type="InterPro" id="IPR032466">
    <property type="entry name" value="Metal_Hydrolase"/>
</dbReference>
<comment type="similarity">
    <text evidence="1">Belongs to the metallo-dependent hydrolases superfamily. TatD-type hydrolase family.</text>
</comment>
<dbReference type="AlphaFoldDB" id="A0A840VD19"/>
<feature type="binding site" evidence="4">
    <location>
        <position position="165"/>
    </location>
    <ligand>
        <name>a divalent metal cation</name>
        <dbReference type="ChEBI" id="CHEBI:60240"/>
        <label>2</label>
    </ligand>
</feature>
<dbReference type="RefSeq" id="WP_184016298.1">
    <property type="nucleotide sequence ID" value="NZ_JACHFD010000003.1"/>
</dbReference>
<dbReference type="InterPro" id="IPR001130">
    <property type="entry name" value="TatD-like"/>
</dbReference>
<name>A0A840VD19_9BACT</name>
<keyword evidence="6" id="KW-1185">Reference proteome</keyword>
<dbReference type="EC" id="3.1.21.-" evidence="5"/>
<evidence type="ECO:0000256" key="4">
    <source>
        <dbReference type="PIRSR" id="PIRSR005902-1"/>
    </source>
</evidence>
<proteinExistence type="inferred from homology"/>
<sequence>MLTDSHCHLASAKFDAAEVPALIERARHAGVTRLISLATCLDDIQAHLDLATTYPEVHCCLGIHPCEAHDAPDDVIAQLRPHLTHPQVAAIGETGLDYFHPAPADWQETDYRRRQTELLEAHFALASECGLNLVIHTRDRQGDASFQDALSIYRGFSDQTRAVFHCFISSPENARAVIDLGGRVSFGGVATFKNATSVLDLAAKLPPGSFMLETDSPYLSPHPHRGQRNEPARTSIIAQRIAEARGETIEQLASHTTQTAIDFFKGIE</sequence>
<dbReference type="PANTHER" id="PTHR46124:SF2">
    <property type="entry name" value="D-AMINOACYL-TRNA DEACYLASE"/>
    <property type="match status" value="1"/>
</dbReference>
<feature type="binding site" evidence="4">
    <location>
        <position position="6"/>
    </location>
    <ligand>
        <name>a divalent metal cation</name>
        <dbReference type="ChEBI" id="CHEBI:60240"/>
        <label>1</label>
    </ligand>
</feature>
<dbReference type="GO" id="GO:0046872">
    <property type="term" value="F:metal ion binding"/>
    <property type="evidence" value="ECO:0007669"/>
    <property type="project" value="UniProtKB-KW"/>
</dbReference>
<feature type="binding site" evidence="4">
    <location>
        <position position="8"/>
    </location>
    <ligand>
        <name>a divalent metal cation</name>
        <dbReference type="ChEBI" id="CHEBI:60240"/>
        <label>1</label>
    </ligand>
</feature>
<feature type="binding site" evidence="4">
    <location>
        <position position="136"/>
    </location>
    <ligand>
        <name>a divalent metal cation</name>
        <dbReference type="ChEBI" id="CHEBI:60240"/>
        <label>2</label>
    </ligand>
</feature>